<reference evidence="2" key="1">
    <citation type="submission" date="2022-07" db="EMBL/GenBank/DDBJ databases">
        <title>Fungi with potential for degradation of polypropylene.</title>
        <authorList>
            <person name="Gostincar C."/>
        </authorList>
    </citation>
    <scope>NUCLEOTIDE SEQUENCE</scope>
    <source>
        <strain evidence="2">EXF-13287</strain>
    </source>
</reference>
<organism evidence="2 3">
    <name type="scientific">Coniochaeta hoffmannii</name>
    <dbReference type="NCBI Taxonomy" id="91930"/>
    <lineage>
        <taxon>Eukaryota</taxon>
        <taxon>Fungi</taxon>
        <taxon>Dikarya</taxon>
        <taxon>Ascomycota</taxon>
        <taxon>Pezizomycotina</taxon>
        <taxon>Sordariomycetes</taxon>
        <taxon>Sordariomycetidae</taxon>
        <taxon>Coniochaetales</taxon>
        <taxon>Coniochaetaceae</taxon>
        <taxon>Coniochaeta</taxon>
    </lineage>
</organism>
<comment type="caution">
    <text evidence="2">The sequence shown here is derived from an EMBL/GenBank/DDBJ whole genome shotgun (WGS) entry which is preliminary data.</text>
</comment>
<evidence type="ECO:0000313" key="2">
    <source>
        <dbReference type="EMBL" id="KAJ9155818.1"/>
    </source>
</evidence>
<evidence type="ECO:0000256" key="1">
    <source>
        <dbReference type="SAM" id="MobiDB-lite"/>
    </source>
</evidence>
<name>A0AA38RS94_9PEZI</name>
<accession>A0AA38RS94</accession>
<gene>
    <name evidence="2" type="ORF">NKR19_g4440</name>
</gene>
<proteinExistence type="predicted"/>
<feature type="compositionally biased region" description="Basic and acidic residues" evidence="1">
    <location>
        <begin position="49"/>
        <end position="62"/>
    </location>
</feature>
<keyword evidence="3" id="KW-1185">Reference proteome</keyword>
<protein>
    <submittedName>
        <fullName evidence="2">Uncharacterized protein</fullName>
    </submittedName>
</protein>
<feature type="region of interest" description="Disordered" evidence="1">
    <location>
        <begin position="42"/>
        <end position="68"/>
    </location>
</feature>
<dbReference type="Proteomes" id="UP001174691">
    <property type="component" value="Unassembled WGS sequence"/>
</dbReference>
<sequence length="124" mass="13997">MLSGVGCGTRLAKKGRRDPSIKLEEERPIFILSQVQAILARPLSTSHQQRREEKKGKKETYNTRDSPVVTHPSTSLAIVCLSMGERTGSRVLRRLWSYVEGDDGNSPYLPEATFAPQWRKASWL</sequence>
<evidence type="ECO:0000313" key="3">
    <source>
        <dbReference type="Proteomes" id="UP001174691"/>
    </source>
</evidence>
<dbReference type="EMBL" id="JANBVN010000055">
    <property type="protein sequence ID" value="KAJ9155818.1"/>
    <property type="molecule type" value="Genomic_DNA"/>
</dbReference>
<dbReference type="AlphaFoldDB" id="A0AA38RS94"/>